<keyword evidence="2" id="KW-0723">Serine/threonine-protein kinase</keyword>
<evidence type="ECO:0000256" key="12">
    <source>
        <dbReference type="SAM" id="MobiDB-lite"/>
    </source>
</evidence>
<dbReference type="InterPro" id="IPR045874">
    <property type="entry name" value="LRK10/LRL21-25-like"/>
</dbReference>
<evidence type="ECO:0000256" key="7">
    <source>
        <dbReference type="ARBA" id="ARBA00022777"/>
    </source>
</evidence>
<evidence type="ECO:0000256" key="1">
    <source>
        <dbReference type="ARBA" id="ARBA00004479"/>
    </source>
</evidence>
<feature type="transmembrane region" description="Helical" evidence="13">
    <location>
        <begin position="282"/>
        <end position="308"/>
    </location>
</feature>
<dbReference type="GO" id="GO:0030247">
    <property type="term" value="F:polysaccharide binding"/>
    <property type="evidence" value="ECO:0007669"/>
    <property type="project" value="InterPro"/>
</dbReference>
<evidence type="ECO:0000259" key="15">
    <source>
        <dbReference type="PROSITE" id="PS50011"/>
    </source>
</evidence>
<evidence type="ECO:0000256" key="13">
    <source>
        <dbReference type="SAM" id="Phobius"/>
    </source>
</evidence>
<dbReference type="FunFam" id="1.10.510.10:FF:000590">
    <property type="entry name" value="PR5-like receptor kinase"/>
    <property type="match status" value="1"/>
</dbReference>
<keyword evidence="5 14" id="KW-0732">Signal</keyword>
<dbReference type="InterPro" id="IPR011009">
    <property type="entry name" value="Kinase-like_dom_sf"/>
</dbReference>
<dbReference type="EMBL" id="KI631889">
    <property type="protein sequence ID" value="EYU25703.1"/>
    <property type="molecule type" value="Genomic_DNA"/>
</dbReference>
<evidence type="ECO:0000313" key="16">
    <source>
        <dbReference type="EMBL" id="EYU25703.1"/>
    </source>
</evidence>
<reference evidence="16 17" key="1">
    <citation type="journal article" date="2013" name="Proc. Natl. Acad. Sci. U.S.A.">
        <title>Fine-scale variation in meiotic recombination in Mimulus inferred from population shotgun sequencing.</title>
        <authorList>
            <person name="Hellsten U."/>
            <person name="Wright K.M."/>
            <person name="Jenkins J."/>
            <person name="Shu S."/>
            <person name="Yuan Y."/>
            <person name="Wessler S.R."/>
            <person name="Schmutz J."/>
            <person name="Willis J.H."/>
            <person name="Rokhsar D.S."/>
        </authorList>
    </citation>
    <scope>NUCLEOTIDE SEQUENCE [LARGE SCALE GENOMIC DNA]</scope>
    <source>
        <strain evidence="17">cv. DUN x IM62</strain>
    </source>
</reference>
<dbReference type="PANTHER" id="PTHR27009">
    <property type="entry name" value="RUST RESISTANCE KINASE LR10-RELATED"/>
    <property type="match status" value="1"/>
</dbReference>
<dbReference type="PROSITE" id="PS50011">
    <property type="entry name" value="PROTEIN_KINASE_DOM"/>
    <property type="match status" value="1"/>
</dbReference>
<evidence type="ECO:0000256" key="2">
    <source>
        <dbReference type="ARBA" id="ARBA00022527"/>
    </source>
</evidence>
<feature type="domain" description="Protein kinase" evidence="15">
    <location>
        <begin position="268"/>
        <end position="584"/>
    </location>
</feature>
<dbReference type="SMART" id="SM00220">
    <property type="entry name" value="S_TKc"/>
    <property type="match status" value="1"/>
</dbReference>
<feature type="region of interest" description="Disordered" evidence="12">
    <location>
        <begin position="582"/>
        <end position="610"/>
    </location>
</feature>
<dbReference type="Pfam" id="PF13947">
    <property type="entry name" value="GUB_WAK_bind"/>
    <property type="match status" value="1"/>
</dbReference>
<feature type="compositionally biased region" description="Polar residues" evidence="12">
    <location>
        <begin position="587"/>
        <end position="610"/>
    </location>
</feature>
<keyword evidence="7" id="KW-0418">Kinase</keyword>
<organism evidence="16 17">
    <name type="scientific">Erythranthe guttata</name>
    <name type="common">Yellow monkey flower</name>
    <name type="synonym">Mimulus guttatus</name>
    <dbReference type="NCBI Taxonomy" id="4155"/>
    <lineage>
        <taxon>Eukaryota</taxon>
        <taxon>Viridiplantae</taxon>
        <taxon>Streptophyta</taxon>
        <taxon>Embryophyta</taxon>
        <taxon>Tracheophyta</taxon>
        <taxon>Spermatophyta</taxon>
        <taxon>Magnoliopsida</taxon>
        <taxon>eudicotyledons</taxon>
        <taxon>Gunneridae</taxon>
        <taxon>Pentapetalae</taxon>
        <taxon>asterids</taxon>
        <taxon>lamiids</taxon>
        <taxon>Lamiales</taxon>
        <taxon>Phrymaceae</taxon>
        <taxon>Erythranthe</taxon>
    </lineage>
</organism>
<dbReference type="STRING" id="4155.A0A022QEK5"/>
<evidence type="ECO:0000313" key="17">
    <source>
        <dbReference type="Proteomes" id="UP000030748"/>
    </source>
</evidence>
<feature type="chain" id="PRO_5001506808" description="Protein kinase domain-containing protein" evidence="14">
    <location>
        <begin position="30"/>
        <end position="623"/>
    </location>
</feature>
<dbReference type="Gene3D" id="1.10.510.10">
    <property type="entry name" value="Transferase(Phosphotransferase) domain 1"/>
    <property type="match status" value="1"/>
</dbReference>
<name>A0A022QEK5_ERYGU</name>
<evidence type="ECO:0000256" key="4">
    <source>
        <dbReference type="ARBA" id="ARBA00022692"/>
    </source>
</evidence>
<dbReference type="AlphaFoldDB" id="A0A022QEK5"/>
<dbReference type="GO" id="GO:0005524">
    <property type="term" value="F:ATP binding"/>
    <property type="evidence" value="ECO:0007669"/>
    <property type="project" value="UniProtKB-KW"/>
</dbReference>
<keyword evidence="9 13" id="KW-1133">Transmembrane helix</keyword>
<gene>
    <name evidence="16" type="ORF">MIMGU_mgv1a002943mg</name>
</gene>
<keyword evidence="6" id="KW-0547">Nucleotide-binding</keyword>
<dbReference type="InterPro" id="IPR000719">
    <property type="entry name" value="Prot_kinase_dom"/>
</dbReference>
<accession>A0A022QEK5</accession>
<keyword evidence="11" id="KW-0325">Glycoprotein</keyword>
<evidence type="ECO:0000256" key="5">
    <source>
        <dbReference type="ARBA" id="ARBA00022729"/>
    </source>
</evidence>
<keyword evidence="10 13" id="KW-0472">Membrane</keyword>
<dbReference type="InterPro" id="IPR025287">
    <property type="entry name" value="WAK_GUB"/>
</dbReference>
<evidence type="ECO:0000256" key="11">
    <source>
        <dbReference type="ARBA" id="ARBA00023180"/>
    </source>
</evidence>
<dbReference type="PROSITE" id="PS00108">
    <property type="entry name" value="PROTEIN_KINASE_ST"/>
    <property type="match status" value="1"/>
</dbReference>
<evidence type="ECO:0000256" key="6">
    <source>
        <dbReference type="ARBA" id="ARBA00022741"/>
    </source>
</evidence>
<keyword evidence="17" id="KW-1185">Reference proteome</keyword>
<keyword evidence="4 13" id="KW-0812">Transmembrane</keyword>
<evidence type="ECO:0000256" key="3">
    <source>
        <dbReference type="ARBA" id="ARBA00022679"/>
    </source>
</evidence>
<dbReference type="eggNOG" id="KOG1187">
    <property type="taxonomic scope" value="Eukaryota"/>
</dbReference>
<keyword evidence="8" id="KW-0067">ATP-binding</keyword>
<evidence type="ECO:0000256" key="14">
    <source>
        <dbReference type="SAM" id="SignalP"/>
    </source>
</evidence>
<dbReference type="Pfam" id="PF00069">
    <property type="entry name" value="Pkinase"/>
    <property type="match status" value="1"/>
</dbReference>
<dbReference type="GO" id="GO:0004674">
    <property type="term" value="F:protein serine/threonine kinase activity"/>
    <property type="evidence" value="ECO:0007669"/>
    <property type="project" value="UniProtKB-KW"/>
</dbReference>
<protein>
    <recommendedName>
        <fullName evidence="15">Protein kinase domain-containing protein</fullName>
    </recommendedName>
</protein>
<dbReference type="Proteomes" id="UP000030748">
    <property type="component" value="Unassembled WGS sequence"/>
</dbReference>
<proteinExistence type="predicted"/>
<keyword evidence="3" id="KW-0808">Transferase</keyword>
<feature type="signal peptide" evidence="14">
    <location>
        <begin position="1"/>
        <end position="29"/>
    </location>
</feature>
<evidence type="ECO:0000256" key="8">
    <source>
        <dbReference type="ARBA" id="ARBA00022840"/>
    </source>
</evidence>
<dbReference type="InterPro" id="IPR008271">
    <property type="entry name" value="Ser/Thr_kinase_AS"/>
</dbReference>
<sequence>MYIISQRLLLKFIYFFITTQLYFIQKSHGNQINCTPSSCGEIRNISYPFRLNTDPKRCGHPKYELSCENNTTSLYLNSQKYLVQSINYANYTIRITDASVVENDTCSFPNYSLSGSNFSARDSYGIKKYSGPWYIYGRKIPDITSAITFMSCPNGTVNTISNNINNSSLVLYQIDEYGRNCGDGRFKGRSTYVKFGAWNGSFLMDSCRVDLMVMTSLNMKRSTLSSLSQVHSCLTYGFELTWFSVLCGDDCLNCWFNGDRATCSEENWIFRLRVPIQIFSIFLTYLFLPNLALKIVVGMPCVFVLLIYTFRRRHLSVFDAIECFLRSNNNLKTIRYSYSDMKKITKGFREKLGQGGYERSKRALVYDFMPNGSLEKYIFNKEKSHSLNLKRKYEIAIGVARGIEYLHRGCDIQILHFDIKPHNILLDENFTPKISDFGLAKFYSTDNTTVTLTAVRGTIGYVAPELMNRSIGGVSYKADVYSFGMLLMEMLGLNKGTGPNIENKSSQYFPCWIYDHLNKGEDIEIGNVYENNDDEEKEDDDDARKMRRKMTIVGLWCIQMSPADRPSMSEVLKMLEGEDENMMIPPQHSQSSEIPSYDDQTWGTESESTGSVAFLRNDSLSFQ</sequence>
<comment type="subcellular location">
    <subcellularLocation>
        <location evidence="1">Membrane</location>
        <topology evidence="1">Single-pass type I membrane protein</topology>
    </subcellularLocation>
</comment>
<dbReference type="GO" id="GO:0016020">
    <property type="term" value="C:membrane"/>
    <property type="evidence" value="ECO:0007669"/>
    <property type="project" value="UniProtKB-SubCell"/>
</dbReference>
<evidence type="ECO:0000256" key="9">
    <source>
        <dbReference type="ARBA" id="ARBA00022989"/>
    </source>
</evidence>
<dbReference type="SUPFAM" id="SSF56112">
    <property type="entry name" value="Protein kinase-like (PK-like)"/>
    <property type="match status" value="1"/>
</dbReference>
<evidence type="ECO:0000256" key="10">
    <source>
        <dbReference type="ARBA" id="ARBA00023136"/>
    </source>
</evidence>